<dbReference type="SMART" id="SM01265">
    <property type="entry name" value="Mab-21"/>
    <property type="match status" value="1"/>
</dbReference>
<sequence>MEQLHTISAYEYNAKVHIGGSQAEATTILSLKSDIDYIFSQLISNDTTSKVPMCNPRREATTILSLKSDIDYMFSKGITGTQYRHPWKHGSLRANKISNATTPKEYDRIQRVYNGSPVPMCNPQIEATRTIIFGNATTPTGYVKSQPVYNGSPVHMCNPQREATTFRILGNATTPRDTLTLVGLQSDVVMLYCDQRRVLQDLQSWYPGSHTMDGSTKYLMVTDHTTPPGYVKLQNVFIDIQYPIGNLQTDAIKLDRYGRSCLYNNSRYLKPDTFPEHHGPANTNTEIFSASDPFKSVDYVVAVRNVSWPSTASEWKTRRRENNWPTQETVSTIVQSGTLLVPVGHTLSSERHLEWRISISYGEKILVWQFNSTQYKCYVLLKMINKHYIKPMIGENVLTSYHWKTCMFYMIEATPSVLWQPQNLLHCIELCLMKMCTWVEESNCPNYFIPAENMFLDKVYGPVQRHLANILHYLSRQKGRYLTMIPYDGIGQKLIIACLSPISQFHDEKKDVSDSMLLVVSMILSVIWETWCDLLRHGIFKNPRFLENPLSSHVIRQEIDTILLRMYCSIIGSHLASQCLKQQAINQEGLDTAYKFLLLGSSSDVTSGKLKLATFHLFQNNVLLAEKVLKNIEEKYTFLVSNVHTDFPKDRIMLRIVNENLSTTDVVRYYVAFPVPFLP</sequence>
<accession>A0AAE0WD62</accession>
<dbReference type="Gene3D" id="1.10.1410.40">
    <property type="match status" value="1"/>
</dbReference>
<reference evidence="2" key="3">
    <citation type="submission" date="2023-05" db="EMBL/GenBank/DDBJ databases">
        <authorList>
            <person name="Smith C.H."/>
        </authorList>
    </citation>
    <scope>NUCLEOTIDE SEQUENCE</scope>
    <source>
        <strain evidence="2">CHS0354</strain>
        <tissue evidence="2">Mantle</tissue>
    </source>
</reference>
<feature type="non-terminal residue" evidence="2">
    <location>
        <position position="679"/>
    </location>
</feature>
<dbReference type="Pfam" id="PF20266">
    <property type="entry name" value="Mab-21_C"/>
    <property type="match status" value="1"/>
</dbReference>
<dbReference type="AlphaFoldDB" id="A0AAE0WD62"/>
<name>A0AAE0WD62_9BIVA</name>
<evidence type="ECO:0000259" key="1">
    <source>
        <dbReference type="Pfam" id="PF20266"/>
    </source>
</evidence>
<organism evidence="2 3">
    <name type="scientific">Potamilus streckersoni</name>
    <dbReference type="NCBI Taxonomy" id="2493646"/>
    <lineage>
        <taxon>Eukaryota</taxon>
        <taxon>Metazoa</taxon>
        <taxon>Spiralia</taxon>
        <taxon>Lophotrochozoa</taxon>
        <taxon>Mollusca</taxon>
        <taxon>Bivalvia</taxon>
        <taxon>Autobranchia</taxon>
        <taxon>Heteroconchia</taxon>
        <taxon>Palaeoheterodonta</taxon>
        <taxon>Unionida</taxon>
        <taxon>Unionoidea</taxon>
        <taxon>Unionidae</taxon>
        <taxon>Ambleminae</taxon>
        <taxon>Lampsilini</taxon>
        <taxon>Potamilus</taxon>
    </lineage>
</organism>
<protein>
    <recommendedName>
        <fullName evidence="1">Mab-21-like HhH/H2TH-like domain-containing protein</fullName>
    </recommendedName>
</protein>
<keyword evidence="3" id="KW-1185">Reference proteome</keyword>
<dbReference type="InterPro" id="IPR046906">
    <property type="entry name" value="Mab-21_HhH/H2TH-like"/>
</dbReference>
<comment type="caution">
    <text evidence="2">The sequence shown here is derived from an EMBL/GenBank/DDBJ whole genome shotgun (WGS) entry which is preliminary data.</text>
</comment>
<dbReference type="Proteomes" id="UP001195483">
    <property type="component" value="Unassembled WGS sequence"/>
</dbReference>
<evidence type="ECO:0000313" key="3">
    <source>
        <dbReference type="Proteomes" id="UP001195483"/>
    </source>
</evidence>
<dbReference type="EMBL" id="JAEAOA010001777">
    <property type="protein sequence ID" value="KAK3610351.1"/>
    <property type="molecule type" value="Genomic_DNA"/>
</dbReference>
<dbReference type="PANTHER" id="PTHR10656:SF69">
    <property type="entry name" value="MAB-21-LIKE HHH_H2TH-LIKE DOMAIN-CONTAINING PROTEIN"/>
    <property type="match status" value="1"/>
</dbReference>
<dbReference type="InterPro" id="IPR024810">
    <property type="entry name" value="MAB21L/cGLR"/>
</dbReference>
<proteinExistence type="predicted"/>
<dbReference type="PANTHER" id="PTHR10656">
    <property type="entry name" value="CELL FATE DETERMINING PROTEIN MAB21-RELATED"/>
    <property type="match status" value="1"/>
</dbReference>
<gene>
    <name evidence="2" type="ORF">CHS0354_029822</name>
</gene>
<evidence type="ECO:0000313" key="2">
    <source>
        <dbReference type="EMBL" id="KAK3610351.1"/>
    </source>
</evidence>
<reference evidence="2" key="1">
    <citation type="journal article" date="2021" name="Genome Biol. Evol.">
        <title>A High-Quality Reference Genome for a Parasitic Bivalve with Doubly Uniparental Inheritance (Bivalvia: Unionida).</title>
        <authorList>
            <person name="Smith C.H."/>
        </authorList>
    </citation>
    <scope>NUCLEOTIDE SEQUENCE</scope>
    <source>
        <strain evidence="2">CHS0354</strain>
    </source>
</reference>
<feature type="domain" description="Mab-21-like HhH/H2TH-like" evidence="1">
    <location>
        <begin position="376"/>
        <end position="457"/>
    </location>
</feature>
<reference evidence="2" key="2">
    <citation type="journal article" date="2021" name="Genome Biol. Evol.">
        <title>Developing a high-quality reference genome for a parasitic bivalve with doubly uniparental inheritance (Bivalvia: Unionida).</title>
        <authorList>
            <person name="Smith C.H."/>
        </authorList>
    </citation>
    <scope>NUCLEOTIDE SEQUENCE</scope>
    <source>
        <strain evidence="2">CHS0354</strain>
        <tissue evidence="2">Mantle</tissue>
    </source>
</reference>